<dbReference type="InParanoid" id="B2A410"/>
<dbReference type="Gene3D" id="3.40.630.30">
    <property type="match status" value="1"/>
</dbReference>
<dbReference type="Proteomes" id="UP000001683">
    <property type="component" value="Chromosome"/>
</dbReference>
<dbReference type="GO" id="GO:0016747">
    <property type="term" value="F:acyltransferase activity, transferring groups other than amino-acyl groups"/>
    <property type="evidence" value="ECO:0007669"/>
    <property type="project" value="InterPro"/>
</dbReference>
<organism evidence="2 3">
    <name type="scientific">Natranaerobius thermophilus (strain ATCC BAA-1301 / DSM 18059 / JW/NM-WN-LF)</name>
    <dbReference type="NCBI Taxonomy" id="457570"/>
    <lineage>
        <taxon>Bacteria</taxon>
        <taxon>Bacillati</taxon>
        <taxon>Bacillota</taxon>
        <taxon>Clostridia</taxon>
        <taxon>Natranaerobiales</taxon>
        <taxon>Natranaerobiaceae</taxon>
        <taxon>Natranaerobius</taxon>
    </lineage>
</organism>
<name>B2A410_NATTJ</name>
<dbReference type="OrthoDB" id="9127144at2"/>
<dbReference type="SUPFAM" id="SSF55729">
    <property type="entry name" value="Acyl-CoA N-acyltransferases (Nat)"/>
    <property type="match status" value="1"/>
</dbReference>
<dbReference type="AlphaFoldDB" id="B2A410"/>
<dbReference type="InterPro" id="IPR016890">
    <property type="entry name" value="UCP028520"/>
</dbReference>
<dbReference type="PROSITE" id="PS51186">
    <property type="entry name" value="GNAT"/>
    <property type="match status" value="1"/>
</dbReference>
<reference evidence="2 3" key="1">
    <citation type="submission" date="2008-04" db="EMBL/GenBank/DDBJ databases">
        <title>Complete sequence of chromosome of Natranaerobius thermophilus JW/NM-WN-LF.</title>
        <authorList>
            <consortium name="US DOE Joint Genome Institute"/>
            <person name="Copeland A."/>
            <person name="Lucas S."/>
            <person name="Lapidus A."/>
            <person name="Glavina del Rio T."/>
            <person name="Dalin E."/>
            <person name="Tice H."/>
            <person name="Bruce D."/>
            <person name="Goodwin L."/>
            <person name="Pitluck S."/>
            <person name="Chertkov O."/>
            <person name="Brettin T."/>
            <person name="Detter J.C."/>
            <person name="Han C."/>
            <person name="Kuske C.R."/>
            <person name="Schmutz J."/>
            <person name="Larimer F."/>
            <person name="Land M."/>
            <person name="Hauser L."/>
            <person name="Kyrpides N."/>
            <person name="Lykidis A."/>
            <person name="Mesbah N.M."/>
            <person name="Wiegel J."/>
        </authorList>
    </citation>
    <scope>NUCLEOTIDE SEQUENCE [LARGE SCALE GENOMIC DNA]</scope>
    <source>
        <strain evidence="3">ATCC BAA-1301 / DSM 18059 / JW/NM-WN-LF</strain>
    </source>
</reference>
<accession>B2A410</accession>
<dbReference type="CDD" id="cd04301">
    <property type="entry name" value="NAT_SF"/>
    <property type="match status" value="1"/>
</dbReference>
<proteinExistence type="predicted"/>
<dbReference type="PIRSF" id="PIRSF028520">
    <property type="entry name" value="UCP028520"/>
    <property type="match status" value="1"/>
</dbReference>
<dbReference type="Pfam" id="PF00583">
    <property type="entry name" value="Acetyltransf_1"/>
    <property type="match status" value="1"/>
</dbReference>
<dbReference type="KEGG" id="nth:Nther_1534"/>
<dbReference type="InterPro" id="IPR000182">
    <property type="entry name" value="GNAT_dom"/>
</dbReference>
<reference evidence="2 3" key="2">
    <citation type="journal article" date="2011" name="J. Bacteriol.">
        <title>Complete genome sequence of the anaerobic, halophilic alkalithermophile Natranaerobius thermophilus JW/NM-WN-LF.</title>
        <authorList>
            <person name="Zhao B."/>
            <person name="Mesbah N.M."/>
            <person name="Dalin E."/>
            <person name="Goodwin L."/>
            <person name="Nolan M."/>
            <person name="Pitluck S."/>
            <person name="Chertkov O."/>
            <person name="Brettin T.S."/>
            <person name="Han J."/>
            <person name="Larimer F.W."/>
            <person name="Land M.L."/>
            <person name="Hauser L."/>
            <person name="Kyrpides N."/>
            <person name="Wiegel J."/>
        </authorList>
    </citation>
    <scope>NUCLEOTIDE SEQUENCE [LARGE SCALE GENOMIC DNA]</scope>
    <source>
        <strain evidence="3">ATCC BAA-1301 / DSM 18059 / JW/NM-WN-LF</strain>
    </source>
</reference>
<sequence>MSEITIRNLESKDLHRVLELNEESVHFLSPLDMDQLKELIYEVDVAKVVEVSGSVEAFVLAFRENRRYDSVNYQWFAEKYDSFLYIDRVVVSVAMHGNGIGKALYESILESARVMEVPVVAAEIDIEPENPVSLQFHKHFGFEEVGKQSVANGKKVVSLQVVTLNNTSRKIN</sequence>
<dbReference type="EMBL" id="CP001034">
    <property type="protein sequence ID" value="ACB85112.1"/>
    <property type="molecule type" value="Genomic_DNA"/>
</dbReference>
<dbReference type="eggNOG" id="COG3818">
    <property type="taxonomic scope" value="Bacteria"/>
</dbReference>
<keyword evidence="2" id="KW-0808">Transferase</keyword>
<gene>
    <name evidence="2" type="ordered locus">Nther_1534</name>
</gene>
<protein>
    <submittedName>
        <fullName evidence="2">GCN5-related N-acetyltransferase</fullName>
    </submittedName>
</protein>
<evidence type="ECO:0000313" key="2">
    <source>
        <dbReference type="EMBL" id="ACB85112.1"/>
    </source>
</evidence>
<keyword evidence="3" id="KW-1185">Reference proteome</keyword>
<feature type="domain" description="N-acetyltransferase" evidence="1">
    <location>
        <begin position="4"/>
        <end position="162"/>
    </location>
</feature>
<dbReference type="InterPro" id="IPR016181">
    <property type="entry name" value="Acyl_CoA_acyltransferase"/>
</dbReference>
<dbReference type="HOGENOM" id="CLU_106328_0_0_9"/>
<dbReference type="RefSeq" id="WP_012447982.1">
    <property type="nucleotide sequence ID" value="NC_010718.1"/>
</dbReference>
<evidence type="ECO:0000259" key="1">
    <source>
        <dbReference type="PROSITE" id="PS51186"/>
    </source>
</evidence>
<evidence type="ECO:0000313" key="3">
    <source>
        <dbReference type="Proteomes" id="UP000001683"/>
    </source>
</evidence>